<proteinExistence type="predicted"/>
<evidence type="ECO:0000313" key="3">
    <source>
        <dbReference type="RefSeq" id="XP_040948939.1"/>
    </source>
</evidence>
<dbReference type="PANTHER" id="PTHR46250:SF17">
    <property type="entry name" value="MYB_SANT-LIKE DOMAIN-CONTAINING PROTEIN"/>
    <property type="match status" value="1"/>
</dbReference>
<dbReference type="Pfam" id="PF12776">
    <property type="entry name" value="Myb_DNA-bind_3"/>
    <property type="match status" value="1"/>
</dbReference>
<dbReference type="PANTHER" id="PTHR46250">
    <property type="entry name" value="MYB/SANT-LIKE DNA-BINDING DOMAIN PROTEIN-RELATED"/>
    <property type="match status" value="1"/>
</dbReference>
<dbReference type="Proteomes" id="UP000818029">
    <property type="component" value="Chromosome D05"/>
</dbReference>
<dbReference type="InterPro" id="IPR024752">
    <property type="entry name" value="Myb/SANT-like_dom"/>
</dbReference>
<feature type="domain" description="Myb/SANT-like" evidence="1">
    <location>
        <begin position="11"/>
        <end position="88"/>
    </location>
</feature>
<reference evidence="2" key="1">
    <citation type="journal article" date="2020" name="Nat. Genet.">
        <title>Genomic diversifications of five Gossypium allopolyploid species and their impact on cotton improvement.</title>
        <authorList>
            <person name="Chen Z.J."/>
            <person name="Sreedasyam A."/>
            <person name="Ando A."/>
            <person name="Song Q."/>
            <person name="De Santiago L.M."/>
            <person name="Hulse-Kemp A.M."/>
            <person name="Ding M."/>
            <person name="Ye W."/>
            <person name="Kirkbride R.C."/>
            <person name="Jenkins J."/>
            <person name="Plott C."/>
            <person name="Lovell J."/>
            <person name="Lin Y.M."/>
            <person name="Vaughn R."/>
            <person name="Liu B."/>
            <person name="Simpson S."/>
            <person name="Scheffler B.E."/>
            <person name="Wen L."/>
            <person name="Saski C.A."/>
            <person name="Grover C.E."/>
            <person name="Hu G."/>
            <person name="Conover J.L."/>
            <person name="Carlson J.W."/>
            <person name="Shu S."/>
            <person name="Boston L.B."/>
            <person name="Williams M."/>
            <person name="Peterson D.G."/>
            <person name="McGee K."/>
            <person name="Jones D.C."/>
            <person name="Wendel J.F."/>
            <person name="Stelly D.M."/>
            <person name="Grimwood J."/>
            <person name="Schmutz J."/>
        </authorList>
    </citation>
    <scope>NUCLEOTIDE SEQUENCE [LARGE SCALE GENOMIC DNA]</scope>
    <source>
        <strain evidence="2">cv. TM-1</strain>
    </source>
</reference>
<gene>
    <name evidence="3" type="primary">LOC121217427</name>
</gene>
<dbReference type="RefSeq" id="XP_040948939.1">
    <property type="nucleotide sequence ID" value="XM_041093005.1"/>
</dbReference>
<evidence type="ECO:0000259" key="1">
    <source>
        <dbReference type="Pfam" id="PF12776"/>
    </source>
</evidence>
<evidence type="ECO:0000313" key="2">
    <source>
        <dbReference type="Proteomes" id="UP000818029"/>
    </source>
</evidence>
<reference evidence="3" key="2">
    <citation type="submission" date="2025-08" db="UniProtKB">
        <authorList>
            <consortium name="RefSeq"/>
        </authorList>
    </citation>
    <scope>IDENTIFICATION</scope>
</reference>
<protein>
    <recommendedName>
        <fullName evidence="1">Myb/SANT-like domain-containing protein</fullName>
    </recommendedName>
</protein>
<dbReference type="GeneID" id="121217427"/>
<organism evidence="2 3">
    <name type="scientific">Gossypium hirsutum</name>
    <name type="common">Upland cotton</name>
    <name type="synonym">Gossypium mexicanum</name>
    <dbReference type="NCBI Taxonomy" id="3635"/>
    <lineage>
        <taxon>Eukaryota</taxon>
        <taxon>Viridiplantae</taxon>
        <taxon>Streptophyta</taxon>
        <taxon>Embryophyta</taxon>
        <taxon>Tracheophyta</taxon>
        <taxon>Spermatophyta</taxon>
        <taxon>Magnoliopsida</taxon>
        <taxon>eudicotyledons</taxon>
        <taxon>Gunneridae</taxon>
        <taxon>Pentapetalae</taxon>
        <taxon>rosids</taxon>
        <taxon>malvids</taxon>
        <taxon>Malvales</taxon>
        <taxon>Malvaceae</taxon>
        <taxon>Malvoideae</taxon>
        <taxon>Gossypium</taxon>
    </lineage>
</organism>
<name>A0ABM3A248_GOSHI</name>
<keyword evidence="2" id="KW-1185">Reference proteome</keyword>
<accession>A0ABM3A248</accession>
<sequence>MVDLHNVGTFNTNTGFKASYLNELEKMLEKVLPNAMLKAKPNLESRVRTLKRDWSIVYDMLSGKNNSDFGWDEHRQLVVAEDAVWNSYINSHKKAGQLKHRSFPYYDQLTAIYSKDRNTGKDAKTTANIIEEIDVEGVATTNIHEERNDFYGCEADVSLDDMDLSATQPQPARNQCDFTFSNKKKKISDASDHISSTSFHDAATLLAKNIQTVGVEISRSIASEVLIQQKTEMTIQERALTLYPTLCEVEGLTEDELYRALSKIPDHQT</sequence>